<comment type="similarity">
    <text evidence="2">Belongs to the importin beta family.</text>
</comment>
<dbReference type="Pfam" id="PF03810">
    <property type="entry name" value="IBN_N"/>
    <property type="match status" value="1"/>
</dbReference>
<evidence type="ECO:0000256" key="5">
    <source>
        <dbReference type="ARBA" id="ARBA00023242"/>
    </source>
</evidence>
<evidence type="ECO:0000256" key="4">
    <source>
        <dbReference type="ARBA" id="ARBA00022448"/>
    </source>
</evidence>
<dbReference type="InterPro" id="IPR016024">
    <property type="entry name" value="ARM-type_fold"/>
</dbReference>
<protein>
    <submittedName>
        <fullName evidence="7">Importin-13</fullName>
    </submittedName>
</protein>
<dbReference type="GO" id="GO:0005634">
    <property type="term" value="C:nucleus"/>
    <property type="evidence" value="ECO:0007669"/>
    <property type="project" value="UniProtKB-SubCell"/>
</dbReference>
<dbReference type="SUPFAM" id="SSF48371">
    <property type="entry name" value="ARM repeat"/>
    <property type="match status" value="1"/>
</dbReference>
<comment type="subunit">
    <text evidence="3">Interacts with UBC9, RAN, RBM8A, eIF-1A and PAX6.</text>
</comment>
<evidence type="ECO:0000259" key="6">
    <source>
        <dbReference type="PROSITE" id="PS50166"/>
    </source>
</evidence>
<dbReference type="AlphaFoldDB" id="A0AAJ6ZSM8"/>
<dbReference type="PANTHER" id="PTHR12363:SF33">
    <property type="entry name" value="IMPORTIN-13"/>
    <property type="match status" value="1"/>
</dbReference>
<dbReference type="Gene3D" id="1.25.10.10">
    <property type="entry name" value="Leucine-rich Repeat Variant"/>
    <property type="match status" value="1"/>
</dbReference>
<dbReference type="GO" id="GO:0005737">
    <property type="term" value="C:cytoplasm"/>
    <property type="evidence" value="ECO:0007669"/>
    <property type="project" value="TreeGrafter"/>
</dbReference>
<dbReference type="GeneID" id="106125563"/>
<dbReference type="InterPro" id="IPR051345">
    <property type="entry name" value="Importin_beta-like_NTR"/>
</dbReference>
<name>A0AAJ6ZSM8_PAPXU</name>
<dbReference type="CTD" id="12582"/>
<dbReference type="KEGG" id="pxu:106125563"/>
<dbReference type="Pfam" id="PF18773">
    <property type="entry name" value="Importin_rep"/>
    <property type="match status" value="1"/>
</dbReference>
<feature type="domain" description="Importin N-terminal" evidence="6">
    <location>
        <begin position="27"/>
        <end position="93"/>
    </location>
</feature>
<dbReference type="Proteomes" id="UP000694872">
    <property type="component" value="Unplaced"/>
</dbReference>
<dbReference type="GO" id="GO:0006606">
    <property type="term" value="P:protein import into nucleus"/>
    <property type="evidence" value="ECO:0007669"/>
    <property type="project" value="TreeGrafter"/>
</dbReference>
<evidence type="ECO:0000313" key="7">
    <source>
        <dbReference type="RefSeq" id="XP_013178270.1"/>
    </source>
</evidence>
<dbReference type="InterPro" id="IPR011989">
    <property type="entry name" value="ARM-like"/>
</dbReference>
<dbReference type="PANTHER" id="PTHR12363">
    <property type="entry name" value="TRANSPORTIN 3 AND IMPORTIN 13"/>
    <property type="match status" value="1"/>
</dbReference>
<accession>A0AAJ6ZSM8</accession>
<organism evidence="7">
    <name type="scientific">Papilio xuthus</name>
    <name type="common">Asian swallowtail butterfly</name>
    <dbReference type="NCBI Taxonomy" id="66420"/>
    <lineage>
        <taxon>Eukaryota</taxon>
        <taxon>Metazoa</taxon>
        <taxon>Ecdysozoa</taxon>
        <taxon>Arthropoda</taxon>
        <taxon>Hexapoda</taxon>
        <taxon>Insecta</taxon>
        <taxon>Pterygota</taxon>
        <taxon>Neoptera</taxon>
        <taxon>Endopterygota</taxon>
        <taxon>Lepidoptera</taxon>
        <taxon>Glossata</taxon>
        <taxon>Ditrysia</taxon>
        <taxon>Papilionoidea</taxon>
        <taxon>Papilionidae</taxon>
        <taxon>Papilioninae</taxon>
        <taxon>Papilio</taxon>
    </lineage>
</organism>
<dbReference type="InterPro" id="IPR001494">
    <property type="entry name" value="Importin-beta_N"/>
</dbReference>
<reference evidence="7" key="1">
    <citation type="submission" date="2025-08" db="UniProtKB">
        <authorList>
            <consortium name="RefSeq"/>
        </authorList>
    </citation>
    <scope>IDENTIFICATION</scope>
</reference>
<dbReference type="PROSITE" id="PS50166">
    <property type="entry name" value="IMPORTIN_B_NT"/>
    <property type="match status" value="1"/>
</dbReference>
<keyword evidence="4" id="KW-0813">Transport</keyword>
<dbReference type="GO" id="GO:0031267">
    <property type="term" value="F:small GTPase binding"/>
    <property type="evidence" value="ECO:0007669"/>
    <property type="project" value="InterPro"/>
</dbReference>
<dbReference type="SMART" id="SM00913">
    <property type="entry name" value="IBN_N"/>
    <property type="match status" value="1"/>
</dbReference>
<evidence type="ECO:0000256" key="1">
    <source>
        <dbReference type="ARBA" id="ARBA00004123"/>
    </source>
</evidence>
<dbReference type="RefSeq" id="XP_013178270.1">
    <property type="nucleotide sequence ID" value="XM_013322816.1"/>
</dbReference>
<evidence type="ECO:0000256" key="2">
    <source>
        <dbReference type="ARBA" id="ARBA00007991"/>
    </source>
</evidence>
<sequence>MMEYTAQNLEYAVNVFYNGEQTEKTNAHTWLTTAQRAPEAWNFVWELLQPHKGTEIQFYAATTLHTKILRCWNEVPPESYEELKNKILQAVTSYSQGPKIVTNRLCISLAAVILQLGATDLASTLRPLSNVENTSLLLEVLTVIPEEYNSMTMGTALRTKNQNALLHACPAVLDDMLRYLQSVYNDYSKGPPCDETVKTWLNVAACAGSWLTMACADCMDYNNASVPDFAPLCRALLTVVHVLYSCNEAVSDIALEACEAALNAVRAAGGGAGSLRRPLAAHQVLADLLQLAERVLARDNVPNSINEELLSAVITCLVSVADCHSRQVVRGVEAGEREPQQALELLLAAQTAPGHYPLHETRSHFVFSFWYTLQDEVSNTLDSKHKMHPVWLDVFSRLLLALVAKAEAPADSTLSQDDQEMLRCYRQDISDTVTYCFCVLEDNTWKVLEEAFPVGGSEERQEAVLFAFLAVGEIRLTKQAMTPPIGALLRHAVRAATTASNKNLLETALDCLGGYSTWMSSMSTVEETELARQSILAAGAALQRSPARAAHALRKLCTECDMLAATMAEDIVNVTQSGMGRCDSFVRRQLAGAAGAALAAAPHYIAAPLLHKLAHSLLDDLSAQAAEGVRARTAAECSAALLTALVAAPALAGDLFQTLLPALAHFAHHADLLEAMYKVLDQALSSLLDACLPHMPQIAELAVAGFHTQPCMVGLVVLNLIMLISYETWPEAGRVLRECVSASAARAAADVRADPELTCQLFLTLATLTKKMPECLHWIEDLLSQLVELACRCVTVWDATTARGACIWLIALAARRPASLLPHAPSLTAAAICCIGGASPRAQVSALSELLLALNRAEWPTGAGVGQEAGQGAGLRAWLHAALDVDGFPSQHATRPHKQKFITAVLKEKNNRRLVFEAAQEFSLVCRGLVGTEYARQTIAAKQLVA</sequence>
<gene>
    <name evidence="7" type="primary">LOC106125563</name>
</gene>
<dbReference type="InterPro" id="IPR040709">
    <property type="entry name" value="Importin_rep_1"/>
</dbReference>
<keyword evidence="5" id="KW-0539">Nucleus</keyword>
<comment type="subcellular location">
    <subcellularLocation>
        <location evidence="1">Nucleus</location>
    </subcellularLocation>
</comment>
<evidence type="ECO:0000256" key="3">
    <source>
        <dbReference type="ARBA" id="ARBA00011422"/>
    </source>
</evidence>
<proteinExistence type="inferred from homology"/>